<keyword evidence="1" id="KW-0732">Signal</keyword>
<comment type="caution">
    <text evidence="2">The sequence shown here is derived from an EMBL/GenBank/DDBJ whole genome shotgun (WGS) entry which is preliminary data.</text>
</comment>
<feature type="chain" id="PRO_5010992759" evidence="1">
    <location>
        <begin position="20"/>
        <end position="65"/>
    </location>
</feature>
<reference evidence="2 3" key="1">
    <citation type="submission" date="2017-01" db="EMBL/GenBank/DDBJ databases">
        <title>Novel large sulfur bacteria in the metagenomes of groundwater-fed chemosynthetic microbial mats in the Lake Huron basin.</title>
        <authorList>
            <person name="Sharrar A.M."/>
            <person name="Flood B.E."/>
            <person name="Bailey J.V."/>
            <person name="Jones D.S."/>
            <person name="Biddanda B."/>
            <person name="Ruberg S.A."/>
            <person name="Marcus D.N."/>
            <person name="Dick G.J."/>
        </authorList>
    </citation>
    <scope>NUCLEOTIDE SEQUENCE [LARGE SCALE GENOMIC DNA]</scope>
    <source>
        <strain evidence="2">A8</strain>
    </source>
</reference>
<evidence type="ECO:0000313" key="3">
    <source>
        <dbReference type="Proteomes" id="UP000192491"/>
    </source>
</evidence>
<organism evidence="2 3">
    <name type="scientific">Thiothrix lacustris</name>
    <dbReference type="NCBI Taxonomy" id="525917"/>
    <lineage>
        <taxon>Bacteria</taxon>
        <taxon>Pseudomonadati</taxon>
        <taxon>Pseudomonadota</taxon>
        <taxon>Gammaproteobacteria</taxon>
        <taxon>Thiotrichales</taxon>
        <taxon>Thiotrichaceae</taxon>
        <taxon>Thiothrix</taxon>
    </lineage>
</organism>
<proteinExistence type="predicted"/>
<sequence length="65" mass="6804">MFKFAVTLTLSLTVFAAVASSDQLASTSASATKSAIQVIVQNEVIAPGLCRLHFEDASTKDVACK</sequence>
<dbReference type="Proteomes" id="UP000192491">
    <property type="component" value="Unassembled WGS sequence"/>
</dbReference>
<evidence type="ECO:0000313" key="2">
    <source>
        <dbReference type="EMBL" id="OQX15625.1"/>
    </source>
</evidence>
<evidence type="ECO:0000256" key="1">
    <source>
        <dbReference type="SAM" id="SignalP"/>
    </source>
</evidence>
<dbReference type="EMBL" id="MTEJ01000012">
    <property type="protein sequence ID" value="OQX15625.1"/>
    <property type="molecule type" value="Genomic_DNA"/>
</dbReference>
<protein>
    <submittedName>
        <fullName evidence="2">Uncharacterized protein</fullName>
    </submittedName>
</protein>
<name>A0A1Y1QXE3_9GAMM</name>
<dbReference type="AlphaFoldDB" id="A0A1Y1QXE3"/>
<accession>A0A1Y1QXE3</accession>
<gene>
    <name evidence="2" type="ORF">BWK73_06285</name>
</gene>
<feature type="signal peptide" evidence="1">
    <location>
        <begin position="1"/>
        <end position="19"/>
    </location>
</feature>